<protein>
    <submittedName>
        <fullName evidence="1">Uncharacterized protein</fullName>
    </submittedName>
</protein>
<name>A0ACB8G8M9_9SAUR</name>
<evidence type="ECO:0000313" key="2">
    <source>
        <dbReference type="Proteomes" id="UP000827872"/>
    </source>
</evidence>
<proteinExistence type="predicted"/>
<organism evidence="1 2">
    <name type="scientific">Sphaerodactylus townsendi</name>
    <dbReference type="NCBI Taxonomy" id="933632"/>
    <lineage>
        <taxon>Eukaryota</taxon>
        <taxon>Metazoa</taxon>
        <taxon>Chordata</taxon>
        <taxon>Craniata</taxon>
        <taxon>Vertebrata</taxon>
        <taxon>Euteleostomi</taxon>
        <taxon>Lepidosauria</taxon>
        <taxon>Squamata</taxon>
        <taxon>Bifurcata</taxon>
        <taxon>Gekkota</taxon>
        <taxon>Sphaerodactylidae</taxon>
        <taxon>Sphaerodactylus</taxon>
    </lineage>
</organism>
<sequence>MRPSSTFRSSFHFFCTAFSQSAPLSNLPFPRRLLLPSHKSLNVQPACHVSLCLLSEWGAVHEDTFWVGLQWKSQILVLQHLKDQPDFQGVSFPESSESI</sequence>
<gene>
    <name evidence="1" type="ORF">K3G42_005649</name>
</gene>
<accession>A0ACB8G8M9</accession>
<reference evidence="1" key="1">
    <citation type="submission" date="2021-08" db="EMBL/GenBank/DDBJ databases">
        <title>The first chromosome-level gecko genome reveals the dynamic sex chromosomes of Neotropical dwarf geckos (Sphaerodactylidae: Sphaerodactylus).</title>
        <authorList>
            <person name="Pinto B.J."/>
            <person name="Keating S.E."/>
            <person name="Gamble T."/>
        </authorList>
    </citation>
    <scope>NUCLEOTIDE SEQUENCE</scope>
    <source>
        <strain evidence="1">TG3544</strain>
    </source>
</reference>
<dbReference type="EMBL" id="CM037614">
    <property type="protein sequence ID" value="KAH8015569.1"/>
    <property type="molecule type" value="Genomic_DNA"/>
</dbReference>
<comment type="caution">
    <text evidence="1">The sequence shown here is derived from an EMBL/GenBank/DDBJ whole genome shotgun (WGS) entry which is preliminary data.</text>
</comment>
<evidence type="ECO:0000313" key="1">
    <source>
        <dbReference type="EMBL" id="KAH8015569.1"/>
    </source>
</evidence>
<keyword evidence="2" id="KW-1185">Reference proteome</keyword>
<dbReference type="Proteomes" id="UP000827872">
    <property type="component" value="Linkage Group LG01"/>
</dbReference>